<dbReference type="InterPro" id="IPR029058">
    <property type="entry name" value="AB_hydrolase_fold"/>
</dbReference>
<dbReference type="SUPFAM" id="SSF53474">
    <property type="entry name" value="alpha/beta-Hydrolases"/>
    <property type="match status" value="1"/>
</dbReference>
<comment type="similarity">
    <text evidence="1">Belongs to the peptidase S33 family.</text>
</comment>
<evidence type="ECO:0000259" key="5">
    <source>
        <dbReference type="Pfam" id="PF08386"/>
    </source>
</evidence>
<evidence type="ECO:0000256" key="3">
    <source>
        <dbReference type="ARBA" id="ARBA00022801"/>
    </source>
</evidence>
<organism evidence="6 7">
    <name type="scientific">Gordonia prachuapensis</name>
    <dbReference type="NCBI Taxonomy" id="3115651"/>
    <lineage>
        <taxon>Bacteria</taxon>
        <taxon>Bacillati</taxon>
        <taxon>Actinomycetota</taxon>
        <taxon>Actinomycetes</taxon>
        <taxon>Mycobacteriales</taxon>
        <taxon>Gordoniaceae</taxon>
        <taxon>Gordonia</taxon>
    </lineage>
</organism>
<protein>
    <submittedName>
        <fullName evidence="6">Alpha/beta fold hydrolase</fullName>
    </submittedName>
</protein>
<dbReference type="PANTHER" id="PTHR43248:SF29">
    <property type="entry name" value="TRIPEPTIDYL AMINOPEPTIDASE"/>
    <property type="match status" value="1"/>
</dbReference>
<evidence type="ECO:0000313" key="7">
    <source>
        <dbReference type="Proteomes" id="UP001335729"/>
    </source>
</evidence>
<gene>
    <name evidence="6" type="ORF">V1Y59_09165</name>
</gene>
<reference evidence="6 7" key="1">
    <citation type="submission" date="2024-01" db="EMBL/GenBank/DDBJ databases">
        <title>Draft genome sequence of Gordonia sp. PKS22-38.</title>
        <authorList>
            <person name="Suphannarot A."/>
            <person name="Mingma R."/>
        </authorList>
    </citation>
    <scope>NUCLEOTIDE SEQUENCE [LARGE SCALE GENOMIC DNA]</scope>
    <source>
        <strain evidence="6 7">PKS22-38</strain>
    </source>
</reference>
<dbReference type="InterPro" id="IPR013595">
    <property type="entry name" value="Pept_S33_TAP-like_C"/>
</dbReference>
<feature type="domain" description="Peptidase S33 tripeptidyl aminopeptidase-like C-terminal" evidence="5">
    <location>
        <begin position="417"/>
        <end position="507"/>
    </location>
</feature>
<evidence type="ECO:0000313" key="6">
    <source>
        <dbReference type="EMBL" id="MEE4023246.1"/>
    </source>
</evidence>
<dbReference type="InterPro" id="IPR051601">
    <property type="entry name" value="Serine_prot/Carboxylest_S33"/>
</dbReference>
<dbReference type="GO" id="GO:0016787">
    <property type="term" value="F:hydrolase activity"/>
    <property type="evidence" value="ECO:0007669"/>
    <property type="project" value="UniProtKB-KW"/>
</dbReference>
<dbReference type="RefSeq" id="WP_330504515.1">
    <property type="nucleotide sequence ID" value="NZ_JAZDUE010000006.1"/>
</dbReference>
<feature type="domain" description="AB hydrolase-1" evidence="4">
    <location>
        <begin position="94"/>
        <end position="304"/>
    </location>
</feature>
<dbReference type="Pfam" id="PF00561">
    <property type="entry name" value="Abhydrolase_1"/>
    <property type="match status" value="1"/>
</dbReference>
<evidence type="ECO:0000256" key="2">
    <source>
        <dbReference type="ARBA" id="ARBA00022729"/>
    </source>
</evidence>
<dbReference type="PANTHER" id="PTHR43248">
    <property type="entry name" value="2-SUCCINYL-6-HYDROXY-2,4-CYCLOHEXADIENE-1-CARBOXYLATE SYNTHASE"/>
    <property type="match status" value="1"/>
</dbReference>
<proteinExistence type="inferred from homology"/>
<evidence type="ECO:0000256" key="1">
    <source>
        <dbReference type="ARBA" id="ARBA00010088"/>
    </source>
</evidence>
<sequence>MTCTGTANLRAAVIAALVAIAVVGGCRVMPSDGAFDWHSCGPGDGVAPAAIPTSVAHRVTCGRLIVELDPDDPGAGTVTLAVARLAAAGPSSGTLVMNPGGPGGSGVRALAGSAAVLASQPFSADHDVVSFDPRGVGASRPAVVCRTDAERDAERAMDLGLRSAAGIADIESHRRTVADRCRERVGADFLARVGTAYAVSDLEQLRRRLEVEEISYLGYSYGTRLGIEYAQRHPEHVRALILDGMVEPDEDPIDAVVEQMAGFQGAFDAFARDCATRSECPLGARPDRAVAEYRELVTPLIADPLLVGDRALSAGDAETATIDALYQRSRWAELRAALAALAGGDGSGLLRMADGYEGRDADGGYDHRQDAFLAISCADDRRIDDPERWDELDRRTRAAAPFGDDGRGTGQGPTGLCDYWTPADPLSGDVVGAELPPAAPTPLVVATTGDPATPYATGAAFAREVGADLITVSGHDHTAVFAGDRCIDDAVAGYLSDPTELPRDLTC</sequence>
<dbReference type="Proteomes" id="UP001335729">
    <property type="component" value="Unassembled WGS sequence"/>
</dbReference>
<keyword evidence="7" id="KW-1185">Reference proteome</keyword>
<dbReference type="InterPro" id="IPR000073">
    <property type="entry name" value="AB_hydrolase_1"/>
</dbReference>
<keyword evidence="2" id="KW-0732">Signal</keyword>
<keyword evidence="3 6" id="KW-0378">Hydrolase</keyword>
<evidence type="ECO:0000259" key="4">
    <source>
        <dbReference type="Pfam" id="PF00561"/>
    </source>
</evidence>
<dbReference type="EMBL" id="JAZDUE010000006">
    <property type="protein sequence ID" value="MEE4023246.1"/>
    <property type="molecule type" value="Genomic_DNA"/>
</dbReference>
<comment type="caution">
    <text evidence="6">The sequence shown here is derived from an EMBL/GenBank/DDBJ whole genome shotgun (WGS) entry which is preliminary data.</text>
</comment>
<dbReference type="Pfam" id="PF08386">
    <property type="entry name" value="Abhydrolase_4"/>
    <property type="match status" value="1"/>
</dbReference>
<dbReference type="Gene3D" id="3.40.50.1820">
    <property type="entry name" value="alpha/beta hydrolase"/>
    <property type="match status" value="1"/>
</dbReference>
<accession>A0ABU7MSY5</accession>
<name>A0ABU7MSY5_9ACTN</name>